<dbReference type="PROSITE" id="PS51375">
    <property type="entry name" value="PPR"/>
    <property type="match status" value="8"/>
</dbReference>
<sequence>MQRFSSKSVALCNKYHVFLLSHKSNTPFALNLQESYASFPPFHESLKPHLSSIYSQMGSPQNPSKFNPNHKPPEHNTSNEIPGTSNDRRRGFGLVCLRNSPDNCTSDQNGDEFAADVEKVYRILRKFHSRVPKLELALQESGVVVRSGLTERVLNRCGDAGNLGYRFFVWASKQPGYRHSYDVYKAMIKILGKMRQFGAVWALIEEMRKENPQLISLDVFVVLMRRFASARMVKKAIEVLDEMPKYGCEPDEYVFGCLLDALCKNGSVKEAALLFEDMRIRFTPTIKHFTSLLYGWCREGKLMEAKFVLVQMREAGFEPDIVVYNNLLNGYAMAGKMGDAFDLLQEMRRKCCEPNATSFTILIQALCSQEKMEEAMRVFVDMQRSGCEADHVTYTTLISGFCKWGKIDKGYELLDSMIQQGHFPNQTTYLHIMLAHERKEELEECLELLNEMRKIGCIPDLNIYNTVIRLTCKLGEIKEGVRLWNEMETIGLSPGLDTFVIMIHGFLEQECLVEACEYFKEMVGRGLLSAPQYGTLKELLNTLLRADKLEMCKDVWSCIMTKGCELNVYAWTIWIHALFSNGHLKDACSYCLDMMDAEVMPQPDTFAKLMKGLRKLYNRQIAAEITEKVRKMAADRQITFKMYKRRGERDLKEKDKAKKDGGNRRAHRRRWGRGRGRANVV</sequence>
<name>A0A5B7ASL2_DAVIN</name>
<dbReference type="AlphaFoldDB" id="A0A5B7ASL2"/>
<dbReference type="Pfam" id="PF12854">
    <property type="entry name" value="PPR_1"/>
    <property type="match status" value="2"/>
</dbReference>
<evidence type="ECO:0000256" key="3">
    <source>
        <dbReference type="PROSITE-ProRule" id="PRU00708"/>
    </source>
</evidence>
<feature type="compositionally biased region" description="Basic and acidic residues" evidence="4">
    <location>
        <begin position="651"/>
        <end position="663"/>
    </location>
</feature>
<keyword evidence="2" id="KW-0677">Repeat</keyword>
<dbReference type="PANTHER" id="PTHR46128">
    <property type="entry name" value="MITOCHONDRIAL GROUP I INTRON SPLICING FACTOR CCM1"/>
    <property type="match status" value="1"/>
</dbReference>
<proteinExistence type="inferred from homology"/>
<feature type="region of interest" description="Disordered" evidence="4">
    <location>
        <begin position="651"/>
        <end position="681"/>
    </location>
</feature>
<dbReference type="Pfam" id="PF13041">
    <property type="entry name" value="PPR_2"/>
    <property type="match status" value="2"/>
</dbReference>
<evidence type="ECO:0000256" key="2">
    <source>
        <dbReference type="ARBA" id="ARBA00022737"/>
    </source>
</evidence>
<feature type="region of interest" description="Disordered" evidence="4">
    <location>
        <begin position="53"/>
        <end position="87"/>
    </location>
</feature>
<feature type="repeat" description="PPR" evidence="3">
    <location>
        <begin position="320"/>
        <end position="354"/>
    </location>
</feature>
<feature type="compositionally biased region" description="Polar residues" evidence="4">
    <location>
        <begin position="75"/>
        <end position="85"/>
    </location>
</feature>
<evidence type="ECO:0000313" key="5">
    <source>
        <dbReference type="EMBL" id="MPA58826.1"/>
    </source>
</evidence>
<gene>
    <name evidence="5" type="ORF">Din_028267</name>
</gene>
<accession>A0A5B7ASL2</accession>
<feature type="compositionally biased region" description="Polar residues" evidence="4">
    <location>
        <begin position="53"/>
        <end position="67"/>
    </location>
</feature>
<dbReference type="PANTHER" id="PTHR46128:SF73">
    <property type="entry name" value="CRIB DOMAIN-CONTAINING PROTEIN"/>
    <property type="match status" value="1"/>
</dbReference>
<organism evidence="5">
    <name type="scientific">Davidia involucrata</name>
    <name type="common">Dove tree</name>
    <dbReference type="NCBI Taxonomy" id="16924"/>
    <lineage>
        <taxon>Eukaryota</taxon>
        <taxon>Viridiplantae</taxon>
        <taxon>Streptophyta</taxon>
        <taxon>Embryophyta</taxon>
        <taxon>Tracheophyta</taxon>
        <taxon>Spermatophyta</taxon>
        <taxon>Magnoliopsida</taxon>
        <taxon>eudicotyledons</taxon>
        <taxon>Gunneridae</taxon>
        <taxon>Pentapetalae</taxon>
        <taxon>asterids</taxon>
        <taxon>Cornales</taxon>
        <taxon>Nyssaceae</taxon>
        <taxon>Davidia</taxon>
    </lineage>
</organism>
<comment type="similarity">
    <text evidence="1">Belongs to the PPR family. P subfamily.</text>
</comment>
<protein>
    <recommendedName>
        <fullName evidence="6">Pentatricopeptide repeat-containing protein</fullName>
    </recommendedName>
</protein>
<feature type="repeat" description="PPR" evidence="3">
    <location>
        <begin position="285"/>
        <end position="319"/>
    </location>
</feature>
<dbReference type="Gene3D" id="1.25.40.10">
    <property type="entry name" value="Tetratricopeptide repeat domain"/>
    <property type="match status" value="5"/>
</dbReference>
<feature type="compositionally biased region" description="Basic residues" evidence="4">
    <location>
        <begin position="664"/>
        <end position="681"/>
    </location>
</feature>
<feature type="repeat" description="PPR" evidence="3">
    <location>
        <begin position="390"/>
        <end position="424"/>
    </location>
</feature>
<feature type="repeat" description="PPR" evidence="3">
    <location>
        <begin position="216"/>
        <end position="250"/>
    </location>
</feature>
<dbReference type="Pfam" id="PF01535">
    <property type="entry name" value="PPR"/>
    <property type="match status" value="4"/>
</dbReference>
<feature type="repeat" description="PPR" evidence="3">
    <location>
        <begin position="460"/>
        <end position="494"/>
    </location>
</feature>
<evidence type="ECO:0000256" key="4">
    <source>
        <dbReference type="SAM" id="MobiDB-lite"/>
    </source>
</evidence>
<dbReference type="EMBL" id="GHES01028267">
    <property type="protein sequence ID" value="MPA58826.1"/>
    <property type="molecule type" value="Transcribed_RNA"/>
</dbReference>
<dbReference type="InterPro" id="IPR002885">
    <property type="entry name" value="PPR_rpt"/>
</dbReference>
<dbReference type="NCBIfam" id="TIGR00756">
    <property type="entry name" value="PPR"/>
    <property type="match status" value="8"/>
</dbReference>
<dbReference type="InterPro" id="IPR050872">
    <property type="entry name" value="PPR_P_subfamily"/>
</dbReference>
<evidence type="ECO:0000256" key="1">
    <source>
        <dbReference type="ARBA" id="ARBA00007626"/>
    </source>
</evidence>
<feature type="repeat" description="PPR" evidence="3">
    <location>
        <begin position="425"/>
        <end position="459"/>
    </location>
</feature>
<dbReference type="InterPro" id="IPR011990">
    <property type="entry name" value="TPR-like_helical_dom_sf"/>
</dbReference>
<reference evidence="5" key="1">
    <citation type="submission" date="2019-08" db="EMBL/GenBank/DDBJ databases">
        <title>Reference gene set and small RNA set construction with multiple tissues from Davidia involucrata Baill.</title>
        <authorList>
            <person name="Yang H."/>
            <person name="Zhou C."/>
            <person name="Li G."/>
            <person name="Wang J."/>
            <person name="Gao P."/>
            <person name="Wang M."/>
            <person name="Wang R."/>
            <person name="Zhao Y."/>
        </authorList>
    </citation>
    <scope>NUCLEOTIDE SEQUENCE</scope>
    <source>
        <tissue evidence="5">Mixed with DoveR01_LX</tissue>
    </source>
</reference>
<evidence type="ECO:0008006" key="6">
    <source>
        <dbReference type="Google" id="ProtNLM"/>
    </source>
</evidence>
<feature type="repeat" description="PPR" evidence="3">
    <location>
        <begin position="251"/>
        <end position="281"/>
    </location>
</feature>
<feature type="repeat" description="PPR" evidence="3">
    <location>
        <begin position="355"/>
        <end position="389"/>
    </location>
</feature>